<sequence length="481" mass="54203">MAAVYLKLKSKTLTPLRSLRPFSSSSSPPPPPPPDADADTSEPSAPSPRSSYSSVFSDIKERLKAPPAPPRRIPADPPPPLSSPSSQPSSLDDIRKHLAEFRLRGPSAAGERPASSPSLSFQEIFKSSTISKAGDDMADRKSQGLSFDSIRESLRQFRDSSAPGGLRRDSFPPRPFNFSPFREDTRIRGGEPEKGPSILGGENLPESIFGKELREKADQGEAKKGPRTDFLRSYSHDELGEKLRMLRPEVADKGNKEFSLTELNDRLAKLREAEEKESEMRLGGLSFRDLRDSLASISQSVTKKNSNIQRLTILSNLTGQPLPQFMQNPPQEHLLEKYFHPDNMSSAEKMKLELKGVREEFKMSESDCGSVRVQGKNLELFILDASKSTAVALLTTKIKYLNNVLHKKDKHSRRGLVQMFQTRKKLLKYLRRTDWDSYCLVLSKLNLKDVPEYKKPKFNTENKSKHKSKKKKKNKKRKQKA</sequence>
<name>A0A8J5HSX1_ZINOF</name>
<feature type="compositionally biased region" description="Pro residues" evidence="4">
    <location>
        <begin position="66"/>
        <end position="82"/>
    </location>
</feature>
<comment type="similarity">
    <text evidence="1">Belongs to the universal ribosomal protein uS15 family.</text>
</comment>
<reference evidence="5 6" key="1">
    <citation type="submission" date="2020-08" db="EMBL/GenBank/DDBJ databases">
        <title>Plant Genome Project.</title>
        <authorList>
            <person name="Zhang R.-G."/>
        </authorList>
    </citation>
    <scope>NUCLEOTIDE SEQUENCE [LARGE SCALE GENOMIC DNA]</scope>
    <source>
        <tissue evidence="5">Rhizome</tissue>
    </source>
</reference>
<feature type="compositionally biased region" description="Low complexity" evidence="4">
    <location>
        <begin position="41"/>
        <end position="57"/>
    </location>
</feature>
<feature type="region of interest" description="Disordered" evidence="4">
    <location>
        <begin position="158"/>
        <end position="209"/>
    </location>
</feature>
<protein>
    <recommendedName>
        <fullName evidence="7">30S ribosomal protein S15, chloroplastic</fullName>
    </recommendedName>
</protein>
<dbReference type="PANTHER" id="PTHR47546">
    <property type="entry name" value="S15/NS1, RNA-BINDING PROTEIN"/>
    <property type="match status" value="1"/>
</dbReference>
<feature type="compositionally biased region" description="Basic residues" evidence="4">
    <location>
        <begin position="464"/>
        <end position="481"/>
    </location>
</feature>
<dbReference type="GO" id="GO:0005840">
    <property type="term" value="C:ribosome"/>
    <property type="evidence" value="ECO:0007669"/>
    <property type="project" value="UniProtKB-KW"/>
</dbReference>
<evidence type="ECO:0000256" key="2">
    <source>
        <dbReference type="ARBA" id="ARBA00022980"/>
    </source>
</evidence>
<dbReference type="PANTHER" id="PTHR47546:SF3">
    <property type="entry name" value="30S RIBOSOMAL PROTEIN S15, CHLOROPLASTIC"/>
    <property type="match status" value="1"/>
</dbReference>
<keyword evidence="6" id="KW-1185">Reference proteome</keyword>
<dbReference type="InterPro" id="IPR000589">
    <property type="entry name" value="Ribosomal_uS15"/>
</dbReference>
<feature type="compositionally biased region" description="Basic and acidic residues" evidence="4">
    <location>
        <begin position="453"/>
        <end position="463"/>
    </location>
</feature>
<dbReference type="Pfam" id="PF00312">
    <property type="entry name" value="Ribosomal_S15"/>
    <property type="match status" value="1"/>
</dbReference>
<dbReference type="InterPro" id="IPR009068">
    <property type="entry name" value="uS15_NS1_RNA-bd_sf"/>
</dbReference>
<organism evidence="5 6">
    <name type="scientific">Zingiber officinale</name>
    <name type="common">Ginger</name>
    <name type="synonym">Amomum zingiber</name>
    <dbReference type="NCBI Taxonomy" id="94328"/>
    <lineage>
        <taxon>Eukaryota</taxon>
        <taxon>Viridiplantae</taxon>
        <taxon>Streptophyta</taxon>
        <taxon>Embryophyta</taxon>
        <taxon>Tracheophyta</taxon>
        <taxon>Spermatophyta</taxon>
        <taxon>Magnoliopsida</taxon>
        <taxon>Liliopsida</taxon>
        <taxon>Zingiberales</taxon>
        <taxon>Zingiberaceae</taxon>
        <taxon>Zingiber</taxon>
    </lineage>
</organism>
<dbReference type="GO" id="GO:1990904">
    <property type="term" value="C:ribonucleoprotein complex"/>
    <property type="evidence" value="ECO:0007669"/>
    <property type="project" value="UniProtKB-KW"/>
</dbReference>
<evidence type="ECO:0000313" key="5">
    <source>
        <dbReference type="EMBL" id="KAG6533048.1"/>
    </source>
</evidence>
<feature type="region of interest" description="Disordered" evidence="4">
    <location>
        <begin position="15"/>
        <end position="122"/>
    </location>
</feature>
<dbReference type="EMBL" id="JACMSC010000002">
    <property type="protein sequence ID" value="KAG6533048.1"/>
    <property type="molecule type" value="Genomic_DNA"/>
</dbReference>
<dbReference type="Proteomes" id="UP000734854">
    <property type="component" value="Unassembled WGS sequence"/>
</dbReference>
<keyword evidence="2" id="KW-0689">Ribosomal protein</keyword>
<feature type="region of interest" description="Disordered" evidence="4">
    <location>
        <begin position="453"/>
        <end position="481"/>
    </location>
</feature>
<feature type="compositionally biased region" description="Basic and acidic residues" evidence="4">
    <location>
        <begin position="181"/>
        <end position="194"/>
    </location>
</feature>
<comment type="caution">
    <text evidence="5">The sequence shown here is derived from an EMBL/GenBank/DDBJ whole genome shotgun (WGS) entry which is preliminary data.</text>
</comment>
<gene>
    <name evidence="5" type="ORF">ZIOFF_006909</name>
</gene>
<dbReference type="Gene3D" id="1.10.287.10">
    <property type="entry name" value="S15/NS1, RNA-binding"/>
    <property type="match status" value="1"/>
</dbReference>
<accession>A0A8J5HSX1</accession>
<dbReference type="GO" id="GO:0003735">
    <property type="term" value="F:structural constituent of ribosome"/>
    <property type="evidence" value="ECO:0007669"/>
    <property type="project" value="InterPro"/>
</dbReference>
<evidence type="ECO:0008006" key="7">
    <source>
        <dbReference type="Google" id="ProtNLM"/>
    </source>
</evidence>
<evidence type="ECO:0000256" key="3">
    <source>
        <dbReference type="ARBA" id="ARBA00023274"/>
    </source>
</evidence>
<evidence type="ECO:0000313" key="6">
    <source>
        <dbReference type="Proteomes" id="UP000734854"/>
    </source>
</evidence>
<evidence type="ECO:0000256" key="1">
    <source>
        <dbReference type="ARBA" id="ARBA00008434"/>
    </source>
</evidence>
<dbReference type="SUPFAM" id="SSF47060">
    <property type="entry name" value="S15/NS1 RNA-binding domain"/>
    <property type="match status" value="1"/>
</dbReference>
<proteinExistence type="inferred from homology"/>
<dbReference type="CDD" id="cd00353">
    <property type="entry name" value="Ribosomal_S15p_S13e"/>
    <property type="match status" value="1"/>
</dbReference>
<evidence type="ECO:0000256" key="4">
    <source>
        <dbReference type="SAM" id="MobiDB-lite"/>
    </source>
</evidence>
<keyword evidence="3" id="KW-0687">Ribonucleoprotein</keyword>
<dbReference type="AlphaFoldDB" id="A0A8J5HSX1"/>
<dbReference type="SMART" id="SM01387">
    <property type="entry name" value="Ribosomal_S15"/>
    <property type="match status" value="1"/>
</dbReference>
<feature type="compositionally biased region" description="Basic and acidic residues" evidence="4">
    <location>
        <begin position="92"/>
        <end position="103"/>
    </location>
</feature>
<dbReference type="GO" id="GO:0006412">
    <property type="term" value="P:translation"/>
    <property type="evidence" value="ECO:0007669"/>
    <property type="project" value="InterPro"/>
</dbReference>